<keyword evidence="2" id="KW-1185">Reference proteome</keyword>
<reference evidence="1 2" key="1">
    <citation type="journal article" date="2023" name="Sci. Data">
        <title>Genome assembly of the Korean intertidal mud-creeper Batillaria attramentaria.</title>
        <authorList>
            <person name="Patra A.K."/>
            <person name="Ho P.T."/>
            <person name="Jun S."/>
            <person name="Lee S.J."/>
            <person name="Kim Y."/>
            <person name="Won Y.J."/>
        </authorList>
    </citation>
    <scope>NUCLEOTIDE SEQUENCE [LARGE SCALE GENOMIC DNA]</scope>
    <source>
        <strain evidence="1">Wonlab-2016</strain>
    </source>
</reference>
<accession>A0ABD0LND7</accession>
<proteinExistence type="predicted"/>
<gene>
    <name evidence="1" type="ORF">BaRGS_00007845</name>
</gene>
<organism evidence="1 2">
    <name type="scientific">Batillaria attramentaria</name>
    <dbReference type="NCBI Taxonomy" id="370345"/>
    <lineage>
        <taxon>Eukaryota</taxon>
        <taxon>Metazoa</taxon>
        <taxon>Spiralia</taxon>
        <taxon>Lophotrochozoa</taxon>
        <taxon>Mollusca</taxon>
        <taxon>Gastropoda</taxon>
        <taxon>Caenogastropoda</taxon>
        <taxon>Sorbeoconcha</taxon>
        <taxon>Cerithioidea</taxon>
        <taxon>Batillariidae</taxon>
        <taxon>Batillaria</taxon>
    </lineage>
</organism>
<name>A0ABD0LND7_9CAEN</name>
<protein>
    <submittedName>
        <fullName evidence="1">Uncharacterized protein</fullName>
    </submittedName>
</protein>
<evidence type="ECO:0000313" key="1">
    <source>
        <dbReference type="EMBL" id="KAK7500965.1"/>
    </source>
</evidence>
<sequence length="88" mass="10009">MSNDHSDKPRARESQNEIYVSMFLNDVANPLQEAATGARHLLSRDITQPTTVADLSLRARAGRQVVVRVTSHVFSKRLHRVYYLAMFP</sequence>
<dbReference type="Proteomes" id="UP001519460">
    <property type="component" value="Unassembled WGS sequence"/>
</dbReference>
<evidence type="ECO:0000313" key="2">
    <source>
        <dbReference type="Proteomes" id="UP001519460"/>
    </source>
</evidence>
<dbReference type="EMBL" id="JACVVK020000034">
    <property type="protein sequence ID" value="KAK7500965.1"/>
    <property type="molecule type" value="Genomic_DNA"/>
</dbReference>
<dbReference type="AlphaFoldDB" id="A0ABD0LND7"/>
<comment type="caution">
    <text evidence="1">The sequence shown here is derived from an EMBL/GenBank/DDBJ whole genome shotgun (WGS) entry which is preliminary data.</text>
</comment>